<dbReference type="EMBL" id="JBHSMX010000011">
    <property type="protein sequence ID" value="MFC5520629.1"/>
    <property type="molecule type" value="Genomic_DNA"/>
</dbReference>
<gene>
    <name evidence="3" type="ORF">ACFPP7_06825</name>
</gene>
<keyword evidence="1" id="KW-0597">Phosphoprotein</keyword>
<feature type="domain" description="Response regulatory" evidence="2">
    <location>
        <begin position="11"/>
        <end position="164"/>
    </location>
</feature>
<sequence length="328" mass="37042">MSFSLYRRPGGVVFLDDDPDYLEMLAEVMPPDWYVRLFLRPGHCIELLQQEPPLWEADAWRQQEIINRWREGASLISQILQYWREDGTARFALTQVCVVDYSMPAMSGLRVLSELTDWSGSRVLLTGRADEQLAVSAFNRGLIEQFIPKQSPEIRLRLTDAIQNRFRVPDGRHQQIWRATLSRQQHALLCSPAIALELENLVLRQGWIEHVTIGAPFGVLALNHKGAVSWLQLEQAETLPELAEMAASQDWDAATVQDIRAGKKLIDLELQLALGADHKPLARPAFAIASDPAPLYAALFTVNDPFCPGFMSSHERFIATCGERTLQS</sequence>
<evidence type="ECO:0000259" key="2">
    <source>
        <dbReference type="PROSITE" id="PS50110"/>
    </source>
</evidence>
<dbReference type="InterPro" id="IPR001789">
    <property type="entry name" value="Sig_transdc_resp-reg_receiver"/>
</dbReference>
<dbReference type="Proteomes" id="UP001596084">
    <property type="component" value="Unassembled WGS sequence"/>
</dbReference>
<protein>
    <submittedName>
        <fullName evidence="3">Response regulator</fullName>
    </submittedName>
</protein>
<evidence type="ECO:0000256" key="1">
    <source>
        <dbReference type="PROSITE-ProRule" id="PRU00169"/>
    </source>
</evidence>
<reference evidence="4" key="1">
    <citation type="journal article" date="2019" name="Int. J. Syst. Evol. Microbiol.">
        <title>The Global Catalogue of Microorganisms (GCM) 10K type strain sequencing project: providing services to taxonomists for standard genome sequencing and annotation.</title>
        <authorList>
            <consortium name="The Broad Institute Genomics Platform"/>
            <consortium name="The Broad Institute Genome Sequencing Center for Infectious Disease"/>
            <person name="Wu L."/>
            <person name="Ma J."/>
        </authorList>
    </citation>
    <scope>NUCLEOTIDE SEQUENCE [LARGE SCALE GENOMIC DNA]</scope>
    <source>
        <strain evidence="4">CGMCC 4.7277</strain>
    </source>
</reference>
<evidence type="ECO:0000313" key="3">
    <source>
        <dbReference type="EMBL" id="MFC5520629.1"/>
    </source>
</evidence>
<dbReference type="InterPro" id="IPR011006">
    <property type="entry name" value="CheY-like_superfamily"/>
</dbReference>
<evidence type="ECO:0000313" key="4">
    <source>
        <dbReference type="Proteomes" id="UP001596084"/>
    </source>
</evidence>
<dbReference type="SUPFAM" id="SSF52172">
    <property type="entry name" value="CheY-like"/>
    <property type="match status" value="1"/>
</dbReference>
<keyword evidence="4" id="KW-1185">Reference proteome</keyword>
<accession>A0ABW0QD37</accession>
<dbReference type="RefSeq" id="WP_068831542.1">
    <property type="nucleotide sequence ID" value="NZ_JBHSMX010000011.1"/>
</dbReference>
<organism evidence="3 4">
    <name type="scientific">Polaromonas jejuensis</name>
    <dbReference type="NCBI Taxonomy" id="457502"/>
    <lineage>
        <taxon>Bacteria</taxon>
        <taxon>Pseudomonadati</taxon>
        <taxon>Pseudomonadota</taxon>
        <taxon>Betaproteobacteria</taxon>
        <taxon>Burkholderiales</taxon>
        <taxon>Comamonadaceae</taxon>
        <taxon>Polaromonas</taxon>
    </lineage>
</organism>
<name>A0ABW0QD37_9BURK</name>
<dbReference type="PROSITE" id="PS50110">
    <property type="entry name" value="RESPONSE_REGULATORY"/>
    <property type="match status" value="1"/>
</dbReference>
<dbReference type="Gene3D" id="3.40.50.2300">
    <property type="match status" value="1"/>
</dbReference>
<feature type="modified residue" description="4-aspartylphosphate" evidence="1">
    <location>
        <position position="100"/>
    </location>
</feature>
<proteinExistence type="predicted"/>
<comment type="caution">
    <text evidence="3">The sequence shown here is derived from an EMBL/GenBank/DDBJ whole genome shotgun (WGS) entry which is preliminary data.</text>
</comment>